<feature type="non-terminal residue" evidence="2">
    <location>
        <position position="1"/>
    </location>
</feature>
<evidence type="ECO:0000259" key="1">
    <source>
        <dbReference type="PROSITE" id="PS51186"/>
    </source>
</evidence>
<dbReference type="InterPro" id="IPR016181">
    <property type="entry name" value="Acyl_CoA_acyltransferase"/>
</dbReference>
<dbReference type="GO" id="GO:0016747">
    <property type="term" value="F:acyltransferase activity, transferring groups other than amino-acyl groups"/>
    <property type="evidence" value="ECO:0007669"/>
    <property type="project" value="InterPro"/>
</dbReference>
<dbReference type="InterPro" id="IPR000182">
    <property type="entry name" value="GNAT_dom"/>
</dbReference>
<proteinExistence type="predicted"/>
<name>A0A382QNW2_9ZZZZ</name>
<evidence type="ECO:0000313" key="2">
    <source>
        <dbReference type="EMBL" id="SVC86647.1"/>
    </source>
</evidence>
<dbReference type="AlphaFoldDB" id="A0A382QNW2"/>
<dbReference type="EMBL" id="UINC01115543">
    <property type="protein sequence ID" value="SVC86647.1"/>
    <property type="molecule type" value="Genomic_DNA"/>
</dbReference>
<dbReference type="Gene3D" id="3.40.630.30">
    <property type="match status" value="1"/>
</dbReference>
<feature type="domain" description="N-acetyltransferase" evidence="1">
    <location>
        <begin position="1"/>
        <end position="97"/>
    </location>
</feature>
<organism evidence="2">
    <name type="scientific">marine metagenome</name>
    <dbReference type="NCBI Taxonomy" id="408172"/>
    <lineage>
        <taxon>unclassified sequences</taxon>
        <taxon>metagenomes</taxon>
        <taxon>ecological metagenomes</taxon>
    </lineage>
</organism>
<sequence>FQGFTGVGGRLLGVIGVQDKVDVFLIRHAYVRTLARRQGIGGQLLDHVTQDIDKPFLVGTWKAAIWAISFYEKHGFKDVGQQETERLLKTYWSIPTRQIETSVVLADDRWRAR</sequence>
<gene>
    <name evidence="2" type="ORF">METZ01_LOCUS339501</name>
</gene>
<dbReference type="Pfam" id="PF13673">
    <property type="entry name" value="Acetyltransf_10"/>
    <property type="match status" value="1"/>
</dbReference>
<protein>
    <recommendedName>
        <fullName evidence="1">N-acetyltransferase domain-containing protein</fullName>
    </recommendedName>
</protein>
<dbReference type="SUPFAM" id="SSF55729">
    <property type="entry name" value="Acyl-CoA N-acyltransferases (Nat)"/>
    <property type="match status" value="1"/>
</dbReference>
<dbReference type="PROSITE" id="PS51186">
    <property type="entry name" value="GNAT"/>
    <property type="match status" value="1"/>
</dbReference>
<accession>A0A382QNW2</accession>
<reference evidence="2" key="1">
    <citation type="submission" date="2018-05" db="EMBL/GenBank/DDBJ databases">
        <authorList>
            <person name="Lanie J.A."/>
            <person name="Ng W.-L."/>
            <person name="Kazmierczak K.M."/>
            <person name="Andrzejewski T.M."/>
            <person name="Davidsen T.M."/>
            <person name="Wayne K.J."/>
            <person name="Tettelin H."/>
            <person name="Glass J.I."/>
            <person name="Rusch D."/>
            <person name="Podicherti R."/>
            <person name="Tsui H.-C.T."/>
            <person name="Winkler M.E."/>
        </authorList>
    </citation>
    <scope>NUCLEOTIDE SEQUENCE</scope>
</reference>